<organism evidence="2 3">
    <name type="scientific">Paenibacillus aurantiacus</name>
    <dbReference type="NCBI Taxonomy" id="1936118"/>
    <lineage>
        <taxon>Bacteria</taxon>
        <taxon>Bacillati</taxon>
        <taxon>Bacillota</taxon>
        <taxon>Bacilli</taxon>
        <taxon>Bacillales</taxon>
        <taxon>Paenibacillaceae</taxon>
        <taxon>Paenibacillus</taxon>
    </lineage>
</organism>
<name>A0ABV5KYB0_9BACL</name>
<feature type="signal peptide" evidence="1">
    <location>
        <begin position="1"/>
        <end position="23"/>
    </location>
</feature>
<dbReference type="EMBL" id="JBHMDO010000047">
    <property type="protein sequence ID" value="MFB9330222.1"/>
    <property type="molecule type" value="Genomic_DNA"/>
</dbReference>
<proteinExistence type="predicted"/>
<keyword evidence="1" id="KW-0732">Signal</keyword>
<dbReference type="Proteomes" id="UP001589747">
    <property type="component" value="Unassembled WGS sequence"/>
</dbReference>
<evidence type="ECO:0008006" key="4">
    <source>
        <dbReference type="Google" id="ProtNLM"/>
    </source>
</evidence>
<evidence type="ECO:0000313" key="3">
    <source>
        <dbReference type="Proteomes" id="UP001589747"/>
    </source>
</evidence>
<keyword evidence="3" id="KW-1185">Reference proteome</keyword>
<protein>
    <recommendedName>
        <fullName evidence="4">Copper amine oxidase</fullName>
    </recommendedName>
</protein>
<gene>
    <name evidence="2" type="ORF">ACFFSY_30120</name>
</gene>
<dbReference type="RefSeq" id="WP_377501213.1">
    <property type="nucleotide sequence ID" value="NZ_JBHMDO010000047.1"/>
</dbReference>
<evidence type="ECO:0000256" key="1">
    <source>
        <dbReference type="SAM" id="SignalP"/>
    </source>
</evidence>
<feature type="chain" id="PRO_5046279146" description="Copper amine oxidase" evidence="1">
    <location>
        <begin position="24"/>
        <end position="193"/>
    </location>
</feature>
<sequence>MKRRSLLVAMTALSLLAAGAVYADPIAKNIRVLVNGNEAAGGSAKALDGLYVSIDLIRDQLRGIIGLDGKKQTVSIFTPNVHMMTKDSDSIFGEVNKGEKISFNVLAQIDSLKTDLAAFKVTLTDPDGAETVIEERKAGQKAFPEKGKEDFWINTPVISYKFASGGNYKVRFYMQPAGDTSMYVVSEKVIVSK</sequence>
<accession>A0ABV5KYB0</accession>
<evidence type="ECO:0000313" key="2">
    <source>
        <dbReference type="EMBL" id="MFB9330222.1"/>
    </source>
</evidence>
<reference evidence="2 3" key="1">
    <citation type="submission" date="2024-09" db="EMBL/GenBank/DDBJ databases">
        <authorList>
            <person name="Sun Q."/>
            <person name="Mori K."/>
        </authorList>
    </citation>
    <scope>NUCLEOTIDE SEQUENCE [LARGE SCALE GENOMIC DNA]</scope>
    <source>
        <strain evidence="2 3">TISTR 2452</strain>
    </source>
</reference>
<comment type="caution">
    <text evidence="2">The sequence shown here is derived from an EMBL/GenBank/DDBJ whole genome shotgun (WGS) entry which is preliminary data.</text>
</comment>